<reference evidence="2 3" key="1">
    <citation type="journal article" date="2012" name="BMC Genomics">
        <title>Complete genome sequence, lifestyle, and multi-drug resistance of the human pathogen Corynebacterium resistens DSM 45100 isolated from blood samples of a leukemia patient.</title>
        <authorList>
            <person name="Schroder J."/>
            <person name="Maus I."/>
            <person name="Meyer K."/>
            <person name="Wordemann S."/>
            <person name="Blom J."/>
            <person name="Jaenicke S."/>
            <person name="Schneider J."/>
            <person name="Trost E."/>
            <person name="Tauch A."/>
        </authorList>
    </citation>
    <scope>NUCLEOTIDE SEQUENCE [LARGE SCALE GENOMIC DNA]</scope>
    <source>
        <strain evidence="3">DSM 45100 / JCM 12819 / CCUG 50093 / GTC 2026 / SICGH 158</strain>
    </source>
</reference>
<feature type="transmembrane region" description="Helical" evidence="1">
    <location>
        <begin position="100"/>
        <end position="118"/>
    </location>
</feature>
<dbReference type="STRING" id="662755.CRES_1422"/>
<feature type="transmembrane region" description="Helical" evidence="1">
    <location>
        <begin position="41"/>
        <end position="59"/>
    </location>
</feature>
<dbReference type="AlphaFoldDB" id="F8DZ91"/>
<keyword evidence="3" id="KW-1185">Reference proteome</keyword>
<evidence type="ECO:0000313" key="3">
    <source>
        <dbReference type="Proteomes" id="UP000000492"/>
    </source>
</evidence>
<name>F8DZ91_CORRG</name>
<keyword evidence="1" id="KW-0812">Transmembrane</keyword>
<dbReference type="EMBL" id="CP002857">
    <property type="protein sequence ID" value="AEI09777.1"/>
    <property type="molecule type" value="Genomic_DNA"/>
</dbReference>
<protein>
    <submittedName>
        <fullName evidence="2">Membrane protein</fullName>
    </submittedName>
</protein>
<evidence type="ECO:0000256" key="1">
    <source>
        <dbReference type="SAM" id="Phobius"/>
    </source>
</evidence>
<dbReference type="HOGENOM" id="CLU_129260_1_0_11"/>
<dbReference type="eggNOG" id="ENOG5032DKN">
    <property type="taxonomic scope" value="Bacteria"/>
</dbReference>
<feature type="transmembrane region" description="Helical" evidence="1">
    <location>
        <begin position="65"/>
        <end position="88"/>
    </location>
</feature>
<keyword evidence="1" id="KW-0472">Membrane</keyword>
<accession>F8DZ91</accession>
<dbReference type="KEGG" id="crd:CRES_1422"/>
<evidence type="ECO:0000313" key="2">
    <source>
        <dbReference type="EMBL" id="AEI09777.1"/>
    </source>
</evidence>
<gene>
    <name evidence="2" type="ordered locus">CRES_1422</name>
</gene>
<keyword evidence="1" id="KW-1133">Transmembrane helix</keyword>
<proteinExistence type="predicted"/>
<sequence>MLRALPIVLSAVTENQDLPDLNDVSQVDDQQWPLRRALRNGTIALAVIGIASLSLWGALRDLPGLYGALIGIAIGGGFMLATVMSVLFTSRTSPAMTMGVVLGSWLVKAAVLLLLMLWLKGQDFYDATALGVTVLLTLIAVLATETFAVTRAQRLFVGA</sequence>
<organism evidence="2 3">
    <name type="scientific">Corynebacterium resistens (strain DSM 45100 / JCM 12819 / GTC 2026 / SICGH 158)</name>
    <dbReference type="NCBI Taxonomy" id="662755"/>
    <lineage>
        <taxon>Bacteria</taxon>
        <taxon>Bacillati</taxon>
        <taxon>Actinomycetota</taxon>
        <taxon>Actinomycetes</taxon>
        <taxon>Mycobacteriales</taxon>
        <taxon>Corynebacteriaceae</taxon>
        <taxon>Corynebacterium</taxon>
    </lineage>
</organism>
<dbReference type="Proteomes" id="UP000000492">
    <property type="component" value="Chromosome"/>
</dbReference>
<feature type="transmembrane region" description="Helical" evidence="1">
    <location>
        <begin position="124"/>
        <end position="144"/>
    </location>
</feature>